<dbReference type="InterPro" id="IPR018888">
    <property type="entry name" value="UPF0561"/>
</dbReference>
<evidence type="ECO:0000313" key="3">
    <source>
        <dbReference type="Proteomes" id="UP000515159"/>
    </source>
</evidence>
<dbReference type="PANTHER" id="PTHR34256:SF1">
    <property type="entry name" value="UPF0561 PROTEIN C2ORF68"/>
    <property type="match status" value="1"/>
</dbReference>
<feature type="region of interest" description="Disordered" evidence="2">
    <location>
        <begin position="1"/>
        <end position="39"/>
    </location>
</feature>
<sequence>MNEKLPGKLRVTLQSFSPMGGEEVPELPGRVDPEAGPRLDMTHGFVHYIRRNQIARDDYDKEVKQAKEKQKKRHTPVPSRPKKPDLQVYHPRHRGGGGGDLAPGLEYEESSESSCSADPEPPESELFCLEYKTDSGEITSVILHKEDPDEVTEKNLLKEPVQSINEEDAQTANPGRNSKEADAALRTHFGT</sequence>
<accession>A0A6P8RJ16</accession>
<feature type="compositionally biased region" description="Basic and acidic residues" evidence="2">
    <location>
        <begin position="29"/>
        <end position="39"/>
    </location>
</feature>
<dbReference type="Proteomes" id="UP000515159">
    <property type="component" value="Chromosome 6"/>
</dbReference>
<name>A0A6P8RJ16_GEOSA</name>
<dbReference type="GeneID" id="117362848"/>
<dbReference type="PANTHER" id="PTHR34256">
    <property type="entry name" value="UPF0561 PROTEIN C2ORF68"/>
    <property type="match status" value="1"/>
</dbReference>
<protein>
    <submittedName>
        <fullName evidence="4">UPF0561 protein C2orf68 homolog</fullName>
    </submittedName>
</protein>
<dbReference type="AlphaFoldDB" id="A0A6P8RJ16"/>
<dbReference type="RefSeq" id="XP_033805793.1">
    <property type="nucleotide sequence ID" value="XM_033949902.1"/>
</dbReference>
<dbReference type="OrthoDB" id="10033037at2759"/>
<evidence type="ECO:0000256" key="1">
    <source>
        <dbReference type="ARBA" id="ARBA00006905"/>
    </source>
</evidence>
<proteinExistence type="inferred from homology"/>
<gene>
    <name evidence="4" type="primary">C6H2orf68</name>
</gene>
<evidence type="ECO:0000256" key="2">
    <source>
        <dbReference type="SAM" id="MobiDB-lite"/>
    </source>
</evidence>
<evidence type="ECO:0000313" key="4">
    <source>
        <dbReference type="RefSeq" id="XP_033805793.1"/>
    </source>
</evidence>
<keyword evidence="3" id="KW-1185">Reference proteome</keyword>
<feature type="region of interest" description="Disordered" evidence="2">
    <location>
        <begin position="146"/>
        <end position="191"/>
    </location>
</feature>
<dbReference type="InParanoid" id="A0A6P8RJ16"/>
<dbReference type="KEGG" id="gsh:117362848"/>
<feature type="compositionally biased region" description="Basic and acidic residues" evidence="2">
    <location>
        <begin position="56"/>
        <end position="68"/>
    </location>
</feature>
<dbReference type="FunCoup" id="A0A6P8RJ16">
    <property type="interactions" value="843"/>
</dbReference>
<feature type="compositionally biased region" description="Basic and acidic residues" evidence="2">
    <location>
        <begin position="146"/>
        <end position="157"/>
    </location>
</feature>
<comment type="similarity">
    <text evidence="1">Belongs to the UPF0561 family.</text>
</comment>
<dbReference type="CTD" id="115545241"/>
<organism evidence="3 4">
    <name type="scientific">Geotrypetes seraphini</name>
    <name type="common">Gaboon caecilian</name>
    <name type="synonym">Caecilia seraphini</name>
    <dbReference type="NCBI Taxonomy" id="260995"/>
    <lineage>
        <taxon>Eukaryota</taxon>
        <taxon>Metazoa</taxon>
        <taxon>Chordata</taxon>
        <taxon>Craniata</taxon>
        <taxon>Vertebrata</taxon>
        <taxon>Euteleostomi</taxon>
        <taxon>Amphibia</taxon>
        <taxon>Gymnophiona</taxon>
        <taxon>Geotrypetes</taxon>
    </lineage>
</organism>
<feature type="region of interest" description="Disordered" evidence="2">
    <location>
        <begin position="56"/>
        <end position="123"/>
    </location>
</feature>
<dbReference type="Pfam" id="PF10573">
    <property type="entry name" value="UPF0561"/>
    <property type="match status" value="1"/>
</dbReference>
<reference evidence="4" key="1">
    <citation type="submission" date="2025-08" db="UniProtKB">
        <authorList>
            <consortium name="RefSeq"/>
        </authorList>
    </citation>
    <scope>IDENTIFICATION</scope>
</reference>